<dbReference type="AlphaFoldDB" id="A0A4Q4PX48"/>
<organism evidence="1 2">
    <name type="scientific">Alternaria arborescens</name>
    <dbReference type="NCBI Taxonomy" id="156630"/>
    <lineage>
        <taxon>Eukaryota</taxon>
        <taxon>Fungi</taxon>
        <taxon>Dikarya</taxon>
        <taxon>Ascomycota</taxon>
        <taxon>Pezizomycotina</taxon>
        <taxon>Dothideomycetes</taxon>
        <taxon>Pleosporomycetidae</taxon>
        <taxon>Pleosporales</taxon>
        <taxon>Pleosporineae</taxon>
        <taxon>Pleosporaceae</taxon>
        <taxon>Alternaria</taxon>
        <taxon>Alternaria sect. Alternaria</taxon>
    </lineage>
</organism>
<dbReference type="Proteomes" id="UP000293823">
    <property type="component" value="Unassembled WGS sequence"/>
</dbReference>
<dbReference type="EMBL" id="PEJP01000097">
    <property type="protein sequence ID" value="RYO26721.1"/>
    <property type="molecule type" value="Genomic_DNA"/>
</dbReference>
<evidence type="ECO:0000313" key="2">
    <source>
        <dbReference type="Proteomes" id="UP000293823"/>
    </source>
</evidence>
<gene>
    <name evidence="1" type="ORF">AA0113_g12397</name>
</gene>
<dbReference type="OrthoDB" id="10471799at2759"/>
<comment type="caution">
    <text evidence="1">The sequence shown here is derived from an EMBL/GenBank/DDBJ whole genome shotgun (WGS) entry which is preliminary data.</text>
</comment>
<evidence type="ECO:0000313" key="1">
    <source>
        <dbReference type="EMBL" id="RYO26721.1"/>
    </source>
</evidence>
<keyword evidence="2" id="KW-1185">Reference proteome</keyword>
<sequence>MLEWQSHWEDSFKEMLFRESAVSMFKSNNGDPLSCKMVSDTLGIAVRGRGIDGGFDIFMSFYKSYRHRLIKTFAYQADKPCNSFMHIALSNTIANDADGDRLSTLCKVYRDSLALCAVTDVLSEQQKTLTELKLGFWLGRLNFLQSTHAKLVEAIQVWENLIQDLLRSPATAEIVLMLPIVTHLCSAYIRKALENPGTPHSIDIVAKVIRLVEVAKTSQDPLFIKLHFRTSLCLARIHMALGNNQKAHEVLQEHATRGFAMISQRNNTSLSNVGWFYLASILTVLGQGDAAWVWTKVDMRKQNDWISSGQYADANLMEDHLLDETTYDQLKAIQKGEYFPSDRSPDDNYLPSYASMACDGRQCKTKSLNVGEVAQTHCSLLTHSGYPEDYWVCRDCVSTKLCVTCRGFLVAGTLPLMGCQAVHEGVTVKTSKKLSEDDFAKVTELQRDWEAQ</sequence>
<proteinExistence type="predicted"/>
<accession>A0A4Q4PX48</accession>
<name>A0A4Q4PX48_9PLEO</name>
<reference evidence="2" key="1">
    <citation type="journal article" date="2019" name="bioRxiv">
        <title>Genomics, evolutionary history and diagnostics of the Alternaria alternata species group including apple and Asian pear pathotypes.</title>
        <authorList>
            <person name="Armitage A.D."/>
            <person name="Cockerton H.M."/>
            <person name="Sreenivasaprasad S."/>
            <person name="Woodhall J.W."/>
            <person name="Lane C.R."/>
            <person name="Harrison R.J."/>
            <person name="Clarkson J.P."/>
        </authorList>
    </citation>
    <scope>NUCLEOTIDE SEQUENCE [LARGE SCALE GENOMIC DNA]</scope>
    <source>
        <strain evidence="2">RGR 97.0016</strain>
    </source>
</reference>
<protein>
    <submittedName>
        <fullName evidence="1">Uncharacterized protein</fullName>
    </submittedName>
</protein>